<dbReference type="Pfam" id="PF10612">
    <property type="entry name" value="Spore-coat_CotZ"/>
    <property type="match status" value="1"/>
</dbReference>
<dbReference type="RefSeq" id="WP_062439782.1">
    <property type="nucleotide sequence ID" value="NZ_BMCJ01000006.1"/>
</dbReference>
<comment type="caution">
    <text evidence="1">The sequence shown here is derived from an EMBL/GenBank/DDBJ whole genome shotgun (WGS) entry which is preliminary data.</text>
</comment>
<proteinExistence type="predicted"/>
<protein>
    <submittedName>
        <fullName evidence="1">Spore coat protein</fullName>
    </submittedName>
</protein>
<dbReference type="EMBL" id="BMCJ01000006">
    <property type="protein sequence ID" value="GGC99548.1"/>
    <property type="molecule type" value="Genomic_DNA"/>
</dbReference>
<evidence type="ECO:0000313" key="1">
    <source>
        <dbReference type="EMBL" id="GGC99548.1"/>
    </source>
</evidence>
<dbReference type="Proteomes" id="UP000619534">
    <property type="component" value="Unassembled WGS sequence"/>
</dbReference>
<sequence length="186" mass="19786">MSCGKHDFDTCVCETVRKIIKAQDEVAGVGDDCCDTGCEQSIRDLLSPVGNGNGPTTIPFFLYCKGDCDPFIGSGVTRQRLGMSQNFAFQCVESPIFRAKKFVDKDECCVQLELLLPVNEGGQTPGPGGDTVCDFFPGNAVRDFLATGICITVDLDCFCGIACLDPVTPLPSSELTMAAADASKNC</sequence>
<dbReference type="InterPro" id="IPR019593">
    <property type="entry name" value="Spore_coat_protein_Z/Y"/>
</dbReference>
<accession>A0ABQ1PLY2</accession>
<keyword evidence="2" id="KW-1185">Reference proteome</keyword>
<gene>
    <name evidence="1" type="primary">cotZ</name>
    <name evidence="1" type="ORF">GCM10007216_32840</name>
</gene>
<organism evidence="1 2">
    <name type="scientific">Thalassobacillus devorans</name>
    <dbReference type="NCBI Taxonomy" id="279813"/>
    <lineage>
        <taxon>Bacteria</taxon>
        <taxon>Bacillati</taxon>
        <taxon>Bacillota</taxon>
        <taxon>Bacilli</taxon>
        <taxon>Bacillales</taxon>
        <taxon>Bacillaceae</taxon>
        <taxon>Thalassobacillus</taxon>
    </lineage>
</organism>
<evidence type="ECO:0000313" key="2">
    <source>
        <dbReference type="Proteomes" id="UP000619534"/>
    </source>
</evidence>
<name>A0ABQ1PLY2_9BACI</name>
<keyword evidence="1" id="KW-0946">Virion</keyword>
<reference evidence="2" key="1">
    <citation type="journal article" date="2019" name="Int. J. Syst. Evol. Microbiol.">
        <title>The Global Catalogue of Microorganisms (GCM) 10K type strain sequencing project: providing services to taxonomists for standard genome sequencing and annotation.</title>
        <authorList>
            <consortium name="The Broad Institute Genomics Platform"/>
            <consortium name="The Broad Institute Genome Sequencing Center for Infectious Disease"/>
            <person name="Wu L."/>
            <person name="Ma J."/>
        </authorList>
    </citation>
    <scope>NUCLEOTIDE SEQUENCE [LARGE SCALE GENOMIC DNA]</scope>
    <source>
        <strain evidence="2">CCM 7282</strain>
    </source>
</reference>
<keyword evidence="1" id="KW-0167">Capsid protein</keyword>